<dbReference type="NCBIfam" id="NF033537">
    <property type="entry name" value="lasso_biosyn_B2"/>
    <property type="match status" value="1"/>
</dbReference>
<comment type="caution">
    <text evidence="3">The sequence shown here is derived from an EMBL/GenBank/DDBJ whole genome shotgun (WGS) entry which is preliminary data.</text>
</comment>
<keyword evidence="4" id="KW-1185">Reference proteome</keyword>
<name>A0A6L9L914_9BACT</name>
<dbReference type="InterPro" id="IPR053521">
    <property type="entry name" value="McjB-like"/>
</dbReference>
<accession>A0A6L9L914</accession>
<reference evidence="3 4" key="1">
    <citation type="submission" date="2020-02" db="EMBL/GenBank/DDBJ databases">
        <title>Draft genome sequence of two Spirosoma agri KCTC 52727 and Spirosoma terrae KCTC 52035.</title>
        <authorList>
            <person name="Rojas J."/>
            <person name="Ambika Manirajan B."/>
            <person name="Suarez C."/>
            <person name="Ratering S."/>
            <person name="Schnell S."/>
        </authorList>
    </citation>
    <scope>NUCLEOTIDE SEQUENCE [LARGE SCALE GENOMIC DNA]</scope>
    <source>
        <strain evidence="3 4">KCTC 52035</strain>
    </source>
</reference>
<protein>
    <submittedName>
        <fullName evidence="3">Lasso peptide biosynthesis B2 protein</fullName>
    </submittedName>
</protein>
<dbReference type="InterPro" id="IPR032708">
    <property type="entry name" value="McjB_C"/>
</dbReference>
<feature type="domain" description="Microcin J25-processing protein McjB C-terminal" evidence="2">
    <location>
        <begin position="43"/>
        <end position="130"/>
    </location>
</feature>
<dbReference type="AlphaFoldDB" id="A0A6L9L914"/>
<feature type="transmembrane region" description="Helical" evidence="1">
    <location>
        <begin position="14"/>
        <end position="36"/>
    </location>
</feature>
<gene>
    <name evidence="3" type="ORF">GK108_13295</name>
</gene>
<organism evidence="3 4">
    <name type="scientific">Spirosoma terrae</name>
    <dbReference type="NCBI Taxonomy" id="1968276"/>
    <lineage>
        <taxon>Bacteria</taxon>
        <taxon>Pseudomonadati</taxon>
        <taxon>Bacteroidota</taxon>
        <taxon>Cytophagia</taxon>
        <taxon>Cytophagales</taxon>
        <taxon>Cytophagaceae</taxon>
        <taxon>Spirosoma</taxon>
    </lineage>
</organism>
<evidence type="ECO:0000313" key="3">
    <source>
        <dbReference type="EMBL" id="NDU95852.1"/>
    </source>
</evidence>
<keyword evidence="1" id="KW-1133">Transmembrane helix</keyword>
<dbReference type="Pfam" id="PF13471">
    <property type="entry name" value="Transglut_core3"/>
    <property type="match status" value="1"/>
</dbReference>
<dbReference type="EMBL" id="JAAFZH010000005">
    <property type="protein sequence ID" value="NDU95852.1"/>
    <property type="molecule type" value="Genomic_DNA"/>
</dbReference>
<proteinExistence type="predicted"/>
<keyword evidence="1" id="KW-0812">Transmembrane</keyword>
<evidence type="ECO:0000313" key="4">
    <source>
        <dbReference type="Proteomes" id="UP000474175"/>
    </source>
</evidence>
<sequence length="133" mass="15501">MKFWQLNTRRKKSLVEALLVLSAYKVILIFLPFRHFVKNGKKTAITTESEERLEDIIWAITVLGNRMPLGFTCLVQALSVKWLLRNNYNLQLHIGVSKSNDHQFSAHAWITHDDKIILGGQKNQVYEPILNWK</sequence>
<evidence type="ECO:0000259" key="2">
    <source>
        <dbReference type="Pfam" id="PF13471"/>
    </source>
</evidence>
<dbReference type="Proteomes" id="UP000474175">
    <property type="component" value="Unassembled WGS sequence"/>
</dbReference>
<evidence type="ECO:0000256" key="1">
    <source>
        <dbReference type="SAM" id="Phobius"/>
    </source>
</evidence>
<dbReference type="RefSeq" id="WP_163948765.1">
    <property type="nucleotide sequence ID" value="NZ_JAAFZH010000005.1"/>
</dbReference>
<keyword evidence="1" id="KW-0472">Membrane</keyword>